<dbReference type="InterPro" id="IPR036724">
    <property type="entry name" value="Cobalamin-bd_sf"/>
</dbReference>
<dbReference type="KEGG" id="msea:METESE_06490"/>
<dbReference type="PROSITE" id="PS51918">
    <property type="entry name" value="RADICAL_SAM"/>
    <property type="match status" value="1"/>
</dbReference>
<comment type="cofactor">
    <cofactor evidence="1">
        <name>[4Fe-4S] cluster</name>
        <dbReference type="ChEBI" id="CHEBI:49883"/>
    </cofactor>
</comment>
<evidence type="ECO:0000256" key="2">
    <source>
        <dbReference type="ARBA" id="ARBA00022691"/>
    </source>
</evidence>
<dbReference type="InterPro" id="IPR034466">
    <property type="entry name" value="Methyltransferase_Class_B"/>
</dbReference>
<dbReference type="AlphaFoldDB" id="A0AA48H1D3"/>
<dbReference type="SUPFAM" id="SSF52242">
    <property type="entry name" value="Cobalamin (vitamin B12)-binding domain"/>
    <property type="match status" value="1"/>
</dbReference>
<dbReference type="CDD" id="cd01335">
    <property type="entry name" value="Radical_SAM"/>
    <property type="match status" value="1"/>
</dbReference>
<dbReference type="InterPro" id="IPR051198">
    <property type="entry name" value="BchE-like"/>
</dbReference>
<dbReference type="InterPro" id="IPR006158">
    <property type="entry name" value="Cobalamin-bd"/>
</dbReference>
<dbReference type="RefSeq" id="WP_243331203.1">
    <property type="nucleotide sequence ID" value="NZ_AP027081.1"/>
</dbReference>
<dbReference type="Gene3D" id="3.80.30.20">
    <property type="entry name" value="tm_1862 like domain"/>
    <property type="match status" value="1"/>
</dbReference>
<dbReference type="Gene3D" id="3.40.50.280">
    <property type="entry name" value="Cobalamin-binding domain"/>
    <property type="match status" value="1"/>
</dbReference>
<keyword evidence="9" id="KW-1185">Reference proteome</keyword>
<evidence type="ECO:0000256" key="1">
    <source>
        <dbReference type="ARBA" id="ARBA00001966"/>
    </source>
</evidence>
<dbReference type="GO" id="GO:0003824">
    <property type="term" value="F:catalytic activity"/>
    <property type="evidence" value="ECO:0007669"/>
    <property type="project" value="InterPro"/>
</dbReference>
<keyword evidence="3" id="KW-0479">Metal-binding</keyword>
<dbReference type="InterPro" id="IPR058240">
    <property type="entry name" value="rSAM_sf"/>
</dbReference>
<dbReference type="SUPFAM" id="SSF102114">
    <property type="entry name" value="Radical SAM enzymes"/>
    <property type="match status" value="1"/>
</dbReference>
<dbReference type="SMART" id="SM00729">
    <property type="entry name" value="Elp3"/>
    <property type="match status" value="1"/>
</dbReference>
<dbReference type="EMBL" id="AP027081">
    <property type="protein sequence ID" value="BDU75691.1"/>
    <property type="molecule type" value="Genomic_DNA"/>
</dbReference>
<dbReference type="Proteomes" id="UP001228113">
    <property type="component" value="Chromosome"/>
</dbReference>
<evidence type="ECO:0000259" key="6">
    <source>
        <dbReference type="PROSITE" id="PS51332"/>
    </source>
</evidence>
<proteinExistence type="predicted"/>
<dbReference type="PROSITE" id="PS51332">
    <property type="entry name" value="B12_BINDING"/>
    <property type="match status" value="1"/>
</dbReference>
<dbReference type="Pfam" id="PF02310">
    <property type="entry name" value="B12-binding"/>
    <property type="match status" value="1"/>
</dbReference>
<keyword evidence="4" id="KW-0408">Iron</keyword>
<dbReference type="PANTHER" id="PTHR43409">
    <property type="entry name" value="ANAEROBIC MAGNESIUM-PROTOPORPHYRIN IX MONOMETHYL ESTER CYCLASE-RELATED"/>
    <property type="match status" value="1"/>
</dbReference>
<organism evidence="8 9">
    <name type="scientific">Mesoterricola sediminis</name>
    <dbReference type="NCBI Taxonomy" id="2927980"/>
    <lineage>
        <taxon>Bacteria</taxon>
        <taxon>Pseudomonadati</taxon>
        <taxon>Acidobacteriota</taxon>
        <taxon>Holophagae</taxon>
        <taxon>Holophagales</taxon>
        <taxon>Holophagaceae</taxon>
        <taxon>Mesoterricola</taxon>
    </lineage>
</organism>
<gene>
    <name evidence="8" type="ORF">METESE_06490</name>
</gene>
<dbReference type="Pfam" id="PF04055">
    <property type="entry name" value="Radical_SAM"/>
    <property type="match status" value="1"/>
</dbReference>
<dbReference type="GO" id="GO:0005829">
    <property type="term" value="C:cytosol"/>
    <property type="evidence" value="ECO:0007669"/>
    <property type="project" value="TreeGrafter"/>
</dbReference>
<dbReference type="GO" id="GO:0051539">
    <property type="term" value="F:4 iron, 4 sulfur cluster binding"/>
    <property type="evidence" value="ECO:0007669"/>
    <property type="project" value="UniProtKB-KW"/>
</dbReference>
<sequence>MKLDASRILLVHPLGYRAEEAGADISRVANLMPPLGLAMLAAYLERHGFSASIIDCFAHPFSDAAILERLRTERPAFIGLSCTTSSFLDGVRIAALAKAALPGIRTVFGGSHVSALKARLLEDYPAVDFIVVGEGEATLLELVSGGWEAPASVEGLAWRDGADGPGRFNGYRREALVLDDLPFPAYARLEGFPGAYRLPIFNYPTAPNSSCITSRGCPYACSYCDRSVFRRSFRFNSAAYLYDHMRHLRRDFGIRHLNFYDDQFTLDRRRVERLTDLLLERPLGMTFNCTVRAEHIDADLVARLKRAGCWMMSLGIETGDPELLAQHRQNPDLDHLAGKIRMIKKAGIRTKGLLMLGLPGESEASVRKSMDYVYALPIDDFNLAKFTPFPGSPIYEKAHELGTFEEDWEKMDCMSIQFVPRGMTKARLEELFRAFYEGHFRRPKVLLGYVAMLWRSPHSWLRFLGSLGAFLAFTRRTERKAGGTP</sequence>
<feature type="domain" description="Radical SAM core" evidence="7">
    <location>
        <begin position="203"/>
        <end position="421"/>
    </location>
</feature>
<dbReference type="CDD" id="cd02068">
    <property type="entry name" value="radical_SAM_B12_BD"/>
    <property type="match status" value="1"/>
</dbReference>
<evidence type="ECO:0000313" key="8">
    <source>
        <dbReference type="EMBL" id="BDU75691.1"/>
    </source>
</evidence>
<protein>
    <submittedName>
        <fullName evidence="8">B12-binding domain-containing radical SAM protein</fullName>
    </submittedName>
</protein>
<dbReference type="SFLD" id="SFLDG01123">
    <property type="entry name" value="methyltransferase_(Class_B)"/>
    <property type="match status" value="1"/>
</dbReference>
<dbReference type="InterPro" id="IPR007197">
    <property type="entry name" value="rSAM"/>
</dbReference>
<dbReference type="InterPro" id="IPR023404">
    <property type="entry name" value="rSAM_horseshoe"/>
</dbReference>
<reference evidence="8" key="1">
    <citation type="journal article" date="2023" name="Int. J. Syst. Evol. Microbiol.">
        <title>Mesoterricola silvestris gen. nov., sp. nov., Mesoterricola sediminis sp. nov., Geothrix oryzae sp. nov., Geothrix edaphica sp. nov., Geothrix rubra sp. nov., and Geothrix limicola sp. nov., six novel members of Acidobacteriota isolated from soils.</title>
        <authorList>
            <person name="Itoh H."/>
            <person name="Sugisawa Y."/>
            <person name="Mise K."/>
            <person name="Xu Z."/>
            <person name="Kuniyasu M."/>
            <person name="Ushijima N."/>
            <person name="Kawano K."/>
            <person name="Kobayashi E."/>
            <person name="Shiratori Y."/>
            <person name="Masuda Y."/>
            <person name="Senoo K."/>
        </authorList>
    </citation>
    <scope>NUCLEOTIDE SEQUENCE</scope>
    <source>
        <strain evidence="8">W786</strain>
    </source>
</reference>
<accession>A0AA48H1D3</accession>
<keyword evidence="5" id="KW-0411">Iron-sulfur</keyword>
<name>A0AA48H1D3_9BACT</name>
<evidence type="ECO:0000313" key="9">
    <source>
        <dbReference type="Proteomes" id="UP001228113"/>
    </source>
</evidence>
<feature type="domain" description="B12-binding" evidence="6">
    <location>
        <begin position="20"/>
        <end position="153"/>
    </location>
</feature>
<keyword evidence="2" id="KW-0949">S-adenosyl-L-methionine</keyword>
<dbReference type="SFLD" id="SFLDG01082">
    <property type="entry name" value="B12-binding_domain_containing"/>
    <property type="match status" value="1"/>
</dbReference>
<dbReference type="SFLD" id="SFLDS00029">
    <property type="entry name" value="Radical_SAM"/>
    <property type="match status" value="1"/>
</dbReference>
<dbReference type="PANTHER" id="PTHR43409:SF16">
    <property type="entry name" value="SLR0320 PROTEIN"/>
    <property type="match status" value="1"/>
</dbReference>
<dbReference type="GO" id="GO:0031419">
    <property type="term" value="F:cobalamin binding"/>
    <property type="evidence" value="ECO:0007669"/>
    <property type="project" value="InterPro"/>
</dbReference>
<evidence type="ECO:0000259" key="7">
    <source>
        <dbReference type="PROSITE" id="PS51918"/>
    </source>
</evidence>
<evidence type="ECO:0000256" key="5">
    <source>
        <dbReference type="ARBA" id="ARBA00023014"/>
    </source>
</evidence>
<dbReference type="InterPro" id="IPR006638">
    <property type="entry name" value="Elp3/MiaA/NifB-like_rSAM"/>
</dbReference>
<evidence type="ECO:0000256" key="4">
    <source>
        <dbReference type="ARBA" id="ARBA00023004"/>
    </source>
</evidence>
<evidence type="ECO:0000256" key="3">
    <source>
        <dbReference type="ARBA" id="ARBA00022723"/>
    </source>
</evidence>
<dbReference type="GO" id="GO:0046872">
    <property type="term" value="F:metal ion binding"/>
    <property type="evidence" value="ECO:0007669"/>
    <property type="project" value="UniProtKB-KW"/>
</dbReference>